<dbReference type="PANTHER" id="PTHR10130:SF0">
    <property type="entry name" value="GH08708P"/>
    <property type="match status" value="1"/>
</dbReference>
<evidence type="ECO:0000256" key="8">
    <source>
        <dbReference type="ARBA" id="ARBA00022490"/>
    </source>
</evidence>
<keyword evidence="19" id="KW-0539">Nucleus</keyword>
<dbReference type="Gene3D" id="1.25.40.10">
    <property type="entry name" value="Tetratricopeptide repeat domain"/>
    <property type="match status" value="1"/>
</dbReference>
<dbReference type="SMART" id="SM00479">
    <property type="entry name" value="EXOIII"/>
    <property type="match status" value="1"/>
</dbReference>
<evidence type="ECO:0000256" key="4">
    <source>
        <dbReference type="ARBA" id="ARBA00005348"/>
    </source>
</evidence>
<evidence type="ECO:0000256" key="10">
    <source>
        <dbReference type="ARBA" id="ARBA00022722"/>
    </source>
</evidence>
<dbReference type="PANTHER" id="PTHR10130">
    <property type="entry name" value="PEROXISOMAL TARGETING SIGNAL 1 RECEPTOR PEX5"/>
    <property type="match status" value="1"/>
</dbReference>
<keyword evidence="10" id="KW-0540">Nuclease</keyword>
<evidence type="ECO:0000313" key="25">
    <source>
        <dbReference type="Proteomes" id="UP001243330"/>
    </source>
</evidence>
<evidence type="ECO:0000256" key="21">
    <source>
        <dbReference type="PROSITE-ProRule" id="PRU00339"/>
    </source>
</evidence>
<evidence type="ECO:0000256" key="19">
    <source>
        <dbReference type="ARBA" id="ARBA00023242"/>
    </source>
</evidence>
<dbReference type="SMART" id="SM00028">
    <property type="entry name" value="TPR"/>
    <property type="match status" value="4"/>
</dbReference>
<evidence type="ECO:0000256" key="22">
    <source>
        <dbReference type="SAM" id="MobiDB-lite"/>
    </source>
</evidence>
<dbReference type="InterPro" id="IPR024111">
    <property type="entry name" value="PEX5/PEX5L"/>
</dbReference>
<dbReference type="Pfam" id="PF00929">
    <property type="entry name" value="RNase_T"/>
    <property type="match status" value="1"/>
</dbReference>
<dbReference type="GO" id="GO:0005778">
    <property type="term" value="C:peroxisomal membrane"/>
    <property type="evidence" value="ECO:0007669"/>
    <property type="project" value="TreeGrafter"/>
</dbReference>
<evidence type="ECO:0000256" key="16">
    <source>
        <dbReference type="ARBA" id="ARBA00022927"/>
    </source>
</evidence>
<sequence>MDIFWAPGEAFWRLLIMGKKKNRQPWSAQFADEAMADINAQPADATVDPAVDKPTETSNVTTRESSSQTQSSENLKRSAPDDDDEGWEKVERSNKKRKKIPREGSNNYPSIKFSTSAKIFGKINLAMLRDLVLYIFADGTGPNWVSVSHRPNFRKIVVLMVPGLEEAMFKEAVNFSTYKSGPSSNQDLLETSPDDYYPRELSAEKLPLALQSFAKMFPHIWPVKAPGDDKYMKLHSPLGTFLTAPMPKDKSDRKGPKPAREPNGWKNERTRITEFLASLEELEVAGHLIHPALIENEERKASFKVPDGWVVSKVDKLEDGDVPESEIEKGSVTAGRECLALDCEMCMTGENEYSLTRISIITWSGDVIMDELVKPEKPIIDYVTRFSGITEEMLKPVTTTLQDIQKKLLEIVTPRTILIGHSLESDLKALRFSHPFIVDTSLIYPHPRGPPLKSSLKWLTQKYVNREIQKGGANGHNPIEDAKACLDLVRQKCEKGRLWGASDSQGENLFRRLARAGTAYKAQGGDVGGQVTGKTSAAVDWGDPSKGPGAGATHQIGCKSDADVVKGVIRAVNGDPDGLEIPGGGVDFVWGRMRELEALQGWWNRNRVENASSDGGPPDIDSAELDPKLGSSDLERCLARLSARLQAIHDSLPPCTAFIVYSGSGDPREMSRLQAMQSQWKREYNTPGKKWDQLSVKWTDTEEQALRRAVKKARQSVGFIAQLLGSEVFPVVSMHSSHAAASEFQVLFSQGPHPGATALIRRRCSVIGSPASGCGETARPEPHAGLPRYVLGDSTTHGTVTMSFLGGAECSTSGNPLSQFQKHVQDDNTLQRDRLVQRGPNALAGGFRSAGASTPQDEMMNGFLNKGPGLQQEIPMPNGAVQLNPAQGVHLRANSTSPTWANDFQNQAAMESAFNAPPGTQFSPEEFSRFRQMNQQPSSARASPMPSQMAQQPRMGMNMGMNMGMGYNSMMGPSMFQPMYQQPMHQQPQQDVKGKGKLVELDDNKWEEQFAQMELQEKEDQEAKAAEPELDEMDKAMQSETGFGDFESIWKGIEAETAAARGMVDDSTFDKFDSEDWGPDFTGMSSDWGRLGDPVVENYLFEEDNFFSEEKNAFDEGVRIMREGGNLSLAALAFEAAVQQNPEHTEAWVYLGSAQAQNEKETAAIRALEQALKLDPNNLAALMGLAVSYTNEGYDSTAYRTLERWLSVKYPNIIAPKDLHPMAEMGFTDRQQLHDKVTSLFIKAAQLSPDGEHMDPDVQVGLGVLFYGAEEYDKAVDCFTAALHSSELGTSNQQEQLHLLWNRLGATLANSGRSEEAIAAYEKALSIHPNFVRARYNLGVSCINIGCHAEAASHFLAALNMHKAIEKSGRNMAYEILGGGDGARGGTNTAALDEQIDRMTAQNRSTTLYDTLRRVFTQMGRRDLADKTVAGVDPEIFRGEFDF</sequence>
<evidence type="ECO:0000256" key="12">
    <source>
        <dbReference type="ARBA" id="ARBA00022801"/>
    </source>
</evidence>
<keyword evidence="17" id="KW-0882">Thioester bond</keyword>
<dbReference type="Gene3D" id="3.30.420.10">
    <property type="entry name" value="Ribonuclease H-like superfamily/Ribonuclease H"/>
    <property type="match status" value="1"/>
</dbReference>
<evidence type="ECO:0000256" key="20">
    <source>
        <dbReference type="ARBA" id="ARBA00032505"/>
    </source>
</evidence>
<dbReference type="GO" id="GO:0003676">
    <property type="term" value="F:nucleic acid binding"/>
    <property type="evidence" value="ECO:0007669"/>
    <property type="project" value="InterPro"/>
</dbReference>
<evidence type="ECO:0000256" key="11">
    <source>
        <dbReference type="ARBA" id="ARBA00022737"/>
    </source>
</evidence>
<comment type="similarity">
    <text evidence="4">Belongs to the peroxisomal targeting signal receptor family.</text>
</comment>
<keyword evidence="7" id="KW-0813">Transport</keyword>
<feature type="repeat" description="TPR" evidence="21">
    <location>
        <begin position="1298"/>
        <end position="1331"/>
    </location>
</feature>
<comment type="caution">
    <text evidence="24">The sequence shown here is derived from an EMBL/GenBank/DDBJ whole genome shotgun (WGS) entry which is preliminary data.</text>
</comment>
<dbReference type="FunFam" id="3.30.420.10:FF:000019">
    <property type="entry name" value="RNA exonuclease NEF-sp"/>
    <property type="match status" value="1"/>
</dbReference>
<comment type="similarity">
    <text evidence="5">Belongs to the REXO1/REXO3 family.</text>
</comment>
<name>A0AAD9A6S1_9PEZI</name>
<dbReference type="InterPro" id="IPR036397">
    <property type="entry name" value="RNaseH_sf"/>
</dbReference>
<feature type="repeat" description="TPR" evidence="21">
    <location>
        <begin position="1145"/>
        <end position="1178"/>
    </location>
</feature>
<feature type="compositionally biased region" description="Basic and acidic residues" evidence="22">
    <location>
        <begin position="247"/>
        <end position="260"/>
    </location>
</feature>
<evidence type="ECO:0000256" key="3">
    <source>
        <dbReference type="ARBA" id="ARBA00004496"/>
    </source>
</evidence>
<comment type="subcellular location">
    <subcellularLocation>
        <location evidence="3">Cytoplasm</location>
    </subcellularLocation>
    <subcellularLocation>
        <location evidence="1">Nucleus</location>
    </subcellularLocation>
    <subcellularLocation>
        <location evidence="2">Peroxisome</location>
    </subcellularLocation>
</comment>
<protein>
    <recommendedName>
        <fullName evidence="6">Peroxisomal targeting signal receptor</fullName>
    </recommendedName>
    <alternativeName>
        <fullName evidence="20">Peroxin-5</fullName>
    </alternativeName>
</protein>
<dbReference type="InterPro" id="IPR012337">
    <property type="entry name" value="RNaseH-like_sf"/>
</dbReference>
<evidence type="ECO:0000256" key="15">
    <source>
        <dbReference type="ARBA" id="ARBA00022843"/>
    </source>
</evidence>
<dbReference type="GO" id="GO:0005634">
    <property type="term" value="C:nucleus"/>
    <property type="evidence" value="ECO:0007669"/>
    <property type="project" value="UniProtKB-SubCell"/>
</dbReference>
<evidence type="ECO:0000259" key="23">
    <source>
        <dbReference type="SMART" id="SM00479"/>
    </source>
</evidence>
<keyword evidence="18" id="KW-0576">Peroxisome</keyword>
<dbReference type="CDD" id="cd06145">
    <property type="entry name" value="REX1_like"/>
    <property type="match status" value="1"/>
</dbReference>
<feature type="domain" description="Exonuclease" evidence="23">
    <location>
        <begin position="337"/>
        <end position="498"/>
    </location>
</feature>
<keyword evidence="8" id="KW-0963">Cytoplasm</keyword>
<keyword evidence="16" id="KW-0653">Protein transport</keyword>
<dbReference type="PROSITE" id="PS50005">
    <property type="entry name" value="TPR"/>
    <property type="match status" value="2"/>
</dbReference>
<dbReference type="SUPFAM" id="SSF48452">
    <property type="entry name" value="TPR-like"/>
    <property type="match status" value="1"/>
</dbReference>
<evidence type="ECO:0000256" key="5">
    <source>
        <dbReference type="ARBA" id="ARBA00006357"/>
    </source>
</evidence>
<dbReference type="EMBL" id="JAQOWY010000408">
    <property type="protein sequence ID" value="KAK1842533.1"/>
    <property type="molecule type" value="Genomic_DNA"/>
</dbReference>
<dbReference type="GO" id="GO:0016560">
    <property type="term" value="P:protein import into peroxisome matrix, docking"/>
    <property type="evidence" value="ECO:0007669"/>
    <property type="project" value="TreeGrafter"/>
</dbReference>
<dbReference type="InterPro" id="IPR019734">
    <property type="entry name" value="TPR_rpt"/>
</dbReference>
<evidence type="ECO:0000256" key="7">
    <source>
        <dbReference type="ARBA" id="ARBA00022448"/>
    </source>
</evidence>
<dbReference type="FunFam" id="1.25.40.10:FF:000218">
    <property type="entry name" value="Peroxisomal targeting signal receptor"/>
    <property type="match status" value="1"/>
</dbReference>
<dbReference type="GO" id="GO:0005829">
    <property type="term" value="C:cytosol"/>
    <property type="evidence" value="ECO:0007669"/>
    <property type="project" value="TreeGrafter"/>
</dbReference>
<gene>
    <name evidence="24" type="ORF">CCHR01_14831</name>
</gene>
<dbReference type="GO" id="GO:0004527">
    <property type="term" value="F:exonuclease activity"/>
    <property type="evidence" value="ECO:0007669"/>
    <property type="project" value="UniProtKB-KW"/>
</dbReference>
<accession>A0AAD9A6S1</accession>
<evidence type="ECO:0000256" key="14">
    <source>
        <dbReference type="ARBA" id="ARBA00022839"/>
    </source>
</evidence>
<evidence type="ECO:0000256" key="18">
    <source>
        <dbReference type="ARBA" id="ARBA00023140"/>
    </source>
</evidence>
<reference evidence="24" key="1">
    <citation type="submission" date="2023-01" db="EMBL/GenBank/DDBJ databases">
        <title>Colletotrichum chrysophilum M932 genome sequence.</title>
        <authorList>
            <person name="Baroncelli R."/>
        </authorList>
    </citation>
    <scope>NUCLEOTIDE SEQUENCE</scope>
    <source>
        <strain evidence="24">M932</strain>
    </source>
</reference>
<evidence type="ECO:0000256" key="9">
    <source>
        <dbReference type="ARBA" id="ARBA00022499"/>
    </source>
</evidence>
<dbReference type="Proteomes" id="UP001243330">
    <property type="component" value="Unassembled WGS sequence"/>
</dbReference>
<keyword evidence="13 21" id="KW-0802">TPR repeat</keyword>
<dbReference type="Pfam" id="PF00515">
    <property type="entry name" value="TPR_1"/>
    <property type="match status" value="1"/>
</dbReference>
<evidence type="ECO:0000256" key="2">
    <source>
        <dbReference type="ARBA" id="ARBA00004275"/>
    </source>
</evidence>
<keyword evidence="14 24" id="KW-0269">Exonuclease</keyword>
<dbReference type="InterPro" id="IPR011990">
    <property type="entry name" value="TPR-like_helical_dom_sf"/>
</dbReference>
<organism evidence="24 25">
    <name type="scientific">Colletotrichum chrysophilum</name>
    <dbReference type="NCBI Taxonomy" id="1836956"/>
    <lineage>
        <taxon>Eukaryota</taxon>
        <taxon>Fungi</taxon>
        <taxon>Dikarya</taxon>
        <taxon>Ascomycota</taxon>
        <taxon>Pezizomycotina</taxon>
        <taxon>Sordariomycetes</taxon>
        <taxon>Hypocreomycetidae</taxon>
        <taxon>Glomerellales</taxon>
        <taxon>Glomerellaceae</taxon>
        <taxon>Colletotrichum</taxon>
        <taxon>Colletotrichum gloeosporioides species complex</taxon>
    </lineage>
</organism>
<feature type="compositionally biased region" description="Low complexity" evidence="22">
    <location>
        <begin position="61"/>
        <end position="73"/>
    </location>
</feature>
<dbReference type="InterPro" id="IPR013520">
    <property type="entry name" value="Ribonucl_H"/>
</dbReference>
<evidence type="ECO:0000256" key="6">
    <source>
        <dbReference type="ARBA" id="ARBA00014710"/>
    </source>
</evidence>
<keyword evidence="15" id="KW-0832">Ubl conjugation</keyword>
<evidence type="ECO:0000256" key="1">
    <source>
        <dbReference type="ARBA" id="ARBA00004123"/>
    </source>
</evidence>
<evidence type="ECO:0000313" key="24">
    <source>
        <dbReference type="EMBL" id="KAK1842533.1"/>
    </source>
</evidence>
<feature type="region of interest" description="Disordered" evidence="22">
    <location>
        <begin position="37"/>
        <end position="107"/>
    </location>
</feature>
<dbReference type="SUPFAM" id="SSF53098">
    <property type="entry name" value="Ribonuclease H-like"/>
    <property type="match status" value="1"/>
</dbReference>
<keyword evidence="25" id="KW-1185">Reference proteome</keyword>
<feature type="region of interest" description="Disordered" evidence="22">
    <location>
        <begin position="242"/>
        <end position="267"/>
    </location>
</feature>
<keyword evidence="11" id="KW-0677">Repeat</keyword>
<evidence type="ECO:0000256" key="13">
    <source>
        <dbReference type="ARBA" id="ARBA00022803"/>
    </source>
</evidence>
<dbReference type="InterPro" id="IPR034922">
    <property type="entry name" value="REX1-like_exo"/>
</dbReference>
<keyword evidence="9" id="KW-1017">Isopeptide bond</keyword>
<dbReference type="Pfam" id="PF13432">
    <property type="entry name" value="TPR_16"/>
    <property type="match status" value="1"/>
</dbReference>
<evidence type="ECO:0000256" key="17">
    <source>
        <dbReference type="ARBA" id="ARBA00022966"/>
    </source>
</evidence>
<dbReference type="GO" id="GO:0005052">
    <property type="term" value="F:peroxisome matrix targeting signal-1 binding"/>
    <property type="evidence" value="ECO:0007669"/>
    <property type="project" value="TreeGrafter"/>
</dbReference>
<proteinExistence type="inferred from homology"/>
<keyword evidence="12" id="KW-0378">Hydrolase</keyword>